<evidence type="ECO:0000256" key="9">
    <source>
        <dbReference type="ARBA" id="ARBA00023306"/>
    </source>
</evidence>
<evidence type="ECO:0000256" key="8">
    <source>
        <dbReference type="ARBA" id="ARBA00023235"/>
    </source>
</evidence>
<evidence type="ECO:0000256" key="3">
    <source>
        <dbReference type="ARBA" id="ARBA00013194"/>
    </source>
</evidence>
<dbReference type="Pfam" id="PF05697">
    <property type="entry name" value="Trigger_N"/>
    <property type="match status" value="1"/>
</dbReference>
<keyword evidence="5 11" id="KW-0132">Cell division</keyword>
<comment type="similarity">
    <text evidence="2 11">Belongs to the FKBP-type PPIase family. Tig subfamily.</text>
</comment>
<dbReference type="InterPro" id="IPR046357">
    <property type="entry name" value="PPIase_dom_sf"/>
</dbReference>
<dbReference type="RefSeq" id="WP_016443784.1">
    <property type="nucleotide sequence ID" value="NZ_KE150266.1"/>
</dbReference>
<dbReference type="Pfam" id="PF00254">
    <property type="entry name" value="FKBP_C"/>
    <property type="match status" value="1"/>
</dbReference>
<feature type="region of interest" description="Disordered" evidence="13">
    <location>
        <begin position="429"/>
        <end position="449"/>
    </location>
</feature>
<keyword evidence="7 11" id="KW-0143">Chaperone</keyword>
<dbReference type="InterPro" id="IPR027304">
    <property type="entry name" value="Trigger_fact/SurA_dom_sf"/>
</dbReference>
<comment type="subcellular location">
    <subcellularLocation>
        <location evidence="11">Cytoplasm</location>
    </subcellularLocation>
    <text evidence="11">About half TF is bound to the ribosome near the polypeptide exit tunnel while the other half is free in the cytoplasm.</text>
</comment>
<evidence type="ECO:0000256" key="6">
    <source>
        <dbReference type="ARBA" id="ARBA00023110"/>
    </source>
</evidence>
<dbReference type="GO" id="GO:0043335">
    <property type="term" value="P:protein unfolding"/>
    <property type="evidence" value="ECO:0007669"/>
    <property type="project" value="TreeGrafter"/>
</dbReference>
<evidence type="ECO:0000259" key="14">
    <source>
        <dbReference type="Pfam" id="PF00254"/>
    </source>
</evidence>
<dbReference type="PIRSF" id="PIRSF003095">
    <property type="entry name" value="Trigger_factor"/>
    <property type="match status" value="1"/>
</dbReference>
<dbReference type="GO" id="GO:0051301">
    <property type="term" value="P:cell division"/>
    <property type="evidence" value="ECO:0007669"/>
    <property type="project" value="UniProtKB-KW"/>
</dbReference>
<dbReference type="Gene3D" id="3.10.50.40">
    <property type="match status" value="1"/>
</dbReference>
<dbReference type="EC" id="5.2.1.8" evidence="3 11"/>
<dbReference type="HAMAP" id="MF_00303">
    <property type="entry name" value="Trigger_factor_Tig"/>
    <property type="match status" value="1"/>
</dbReference>
<keyword evidence="18" id="KW-1185">Reference proteome</keyword>
<dbReference type="InterPro" id="IPR036611">
    <property type="entry name" value="Trigger_fac_ribosome-bd_sf"/>
</dbReference>
<dbReference type="PANTHER" id="PTHR30560">
    <property type="entry name" value="TRIGGER FACTOR CHAPERONE AND PEPTIDYL-PROLYL CIS/TRANS ISOMERASE"/>
    <property type="match status" value="1"/>
</dbReference>
<evidence type="ECO:0000259" key="15">
    <source>
        <dbReference type="Pfam" id="PF05697"/>
    </source>
</evidence>
<feature type="domain" description="Trigger factor C-terminal" evidence="16">
    <location>
        <begin position="261"/>
        <end position="396"/>
    </location>
</feature>
<comment type="catalytic activity">
    <reaction evidence="1 11">
        <text>[protein]-peptidylproline (omega=180) = [protein]-peptidylproline (omega=0)</text>
        <dbReference type="Rhea" id="RHEA:16237"/>
        <dbReference type="Rhea" id="RHEA-COMP:10747"/>
        <dbReference type="Rhea" id="RHEA-COMP:10748"/>
        <dbReference type="ChEBI" id="CHEBI:83833"/>
        <dbReference type="ChEBI" id="CHEBI:83834"/>
        <dbReference type="EC" id="5.2.1.8"/>
    </reaction>
</comment>
<feature type="coiled-coil region" evidence="12">
    <location>
        <begin position="126"/>
        <end position="153"/>
    </location>
</feature>
<reference evidence="17 18" key="1">
    <citation type="submission" date="2013-05" db="EMBL/GenBank/DDBJ databases">
        <title>The Genome Sequence of Actinomyces europaeus ACS-120-V-COL10B.</title>
        <authorList>
            <consortium name="The Broad Institute Genomics Platform"/>
            <person name="Earl A."/>
            <person name="Ward D."/>
            <person name="Feldgarden M."/>
            <person name="Gevers D."/>
            <person name="Saerens B."/>
            <person name="Vaneechoutte M."/>
            <person name="Walker B."/>
            <person name="Young S."/>
            <person name="Zeng Q."/>
            <person name="Gargeya S."/>
            <person name="Fitzgerald M."/>
            <person name="Haas B."/>
            <person name="Abouelleil A."/>
            <person name="Allen A.W."/>
            <person name="Alvarado L."/>
            <person name="Arachchi H.M."/>
            <person name="Berlin A.M."/>
            <person name="Chapman S.B."/>
            <person name="Gainer-Dewar J."/>
            <person name="Goldberg J."/>
            <person name="Griggs A."/>
            <person name="Gujja S."/>
            <person name="Hansen M."/>
            <person name="Howarth C."/>
            <person name="Imamovic A."/>
            <person name="Ireland A."/>
            <person name="Larimer J."/>
            <person name="McCowan C."/>
            <person name="Murphy C."/>
            <person name="Pearson M."/>
            <person name="Poon T.W."/>
            <person name="Priest M."/>
            <person name="Roberts A."/>
            <person name="Saif S."/>
            <person name="Shea T."/>
            <person name="Sisk P."/>
            <person name="Sykes S."/>
            <person name="Wortman J."/>
            <person name="Nusbaum C."/>
            <person name="Birren B."/>
        </authorList>
    </citation>
    <scope>NUCLEOTIDE SEQUENCE [LARGE SCALE GENOMIC DNA]</scope>
    <source>
        <strain evidence="17 18">ACS-120-V-Col10b</strain>
    </source>
</reference>
<dbReference type="GO" id="GO:0015031">
    <property type="term" value="P:protein transport"/>
    <property type="evidence" value="ECO:0007669"/>
    <property type="project" value="UniProtKB-UniRule"/>
</dbReference>
<keyword evidence="8 11" id="KW-0413">Isomerase</keyword>
<organism evidence="17 18">
    <name type="scientific">Gleimia europaea ACS-120-V-Col10b</name>
    <dbReference type="NCBI Taxonomy" id="883069"/>
    <lineage>
        <taxon>Bacteria</taxon>
        <taxon>Bacillati</taxon>
        <taxon>Actinomycetota</taxon>
        <taxon>Actinomycetes</taxon>
        <taxon>Actinomycetales</taxon>
        <taxon>Actinomycetaceae</taxon>
        <taxon>Gleimia</taxon>
    </lineage>
</organism>
<gene>
    <name evidence="11" type="primary">tig</name>
    <name evidence="17" type="ORF">HMPREF9238_00420</name>
</gene>
<dbReference type="SUPFAM" id="SSF109998">
    <property type="entry name" value="Triger factor/SurA peptide-binding domain-like"/>
    <property type="match status" value="1"/>
</dbReference>
<dbReference type="Pfam" id="PF05698">
    <property type="entry name" value="Trigger_C"/>
    <property type="match status" value="1"/>
</dbReference>
<feature type="domain" description="PPIase FKBP-type" evidence="14">
    <location>
        <begin position="161"/>
        <end position="220"/>
    </location>
</feature>
<keyword evidence="11" id="KW-0963">Cytoplasm</keyword>
<accession>A0A9W5RDY6</accession>
<dbReference type="AlphaFoldDB" id="A0A9W5RDY6"/>
<evidence type="ECO:0000256" key="4">
    <source>
        <dbReference type="ARBA" id="ARBA00016902"/>
    </source>
</evidence>
<evidence type="ECO:0000256" key="2">
    <source>
        <dbReference type="ARBA" id="ARBA00005464"/>
    </source>
</evidence>
<dbReference type="InterPro" id="IPR037041">
    <property type="entry name" value="Trigger_fac_C_sf"/>
</dbReference>
<dbReference type="SUPFAM" id="SSF102735">
    <property type="entry name" value="Trigger factor ribosome-binding domain"/>
    <property type="match status" value="1"/>
</dbReference>
<keyword evidence="9 11" id="KW-0131">Cell cycle</keyword>
<evidence type="ECO:0000256" key="1">
    <source>
        <dbReference type="ARBA" id="ARBA00000971"/>
    </source>
</evidence>
<dbReference type="PANTHER" id="PTHR30560:SF3">
    <property type="entry name" value="TRIGGER FACTOR-LIKE PROTEIN TIG, CHLOROPLASTIC"/>
    <property type="match status" value="1"/>
</dbReference>
<evidence type="ECO:0000313" key="18">
    <source>
        <dbReference type="Proteomes" id="UP000014387"/>
    </source>
</evidence>
<dbReference type="InterPro" id="IPR008880">
    <property type="entry name" value="Trigger_fac_C"/>
</dbReference>
<evidence type="ECO:0000256" key="5">
    <source>
        <dbReference type="ARBA" id="ARBA00022618"/>
    </source>
</evidence>
<dbReference type="GO" id="GO:0051083">
    <property type="term" value="P:'de novo' cotranslational protein folding"/>
    <property type="evidence" value="ECO:0007669"/>
    <property type="project" value="TreeGrafter"/>
</dbReference>
<evidence type="ECO:0000259" key="16">
    <source>
        <dbReference type="Pfam" id="PF05698"/>
    </source>
</evidence>
<dbReference type="InterPro" id="IPR008881">
    <property type="entry name" value="Trigger_fac_ribosome-bd_bac"/>
</dbReference>
<dbReference type="Gene3D" id="1.10.3120.10">
    <property type="entry name" value="Trigger factor, C-terminal domain"/>
    <property type="match status" value="1"/>
</dbReference>
<evidence type="ECO:0000256" key="7">
    <source>
        <dbReference type="ARBA" id="ARBA00023186"/>
    </source>
</evidence>
<dbReference type="EMBL" id="AGWN01000001">
    <property type="protein sequence ID" value="EPD30672.1"/>
    <property type="molecule type" value="Genomic_DNA"/>
</dbReference>
<evidence type="ECO:0000256" key="11">
    <source>
        <dbReference type="HAMAP-Rule" id="MF_00303"/>
    </source>
</evidence>
<sequence>MKSTVENLEPTKVKVTVEVPYEDLKKDMDAAYRDIAKNVDIPGFRRGKVPARVIDQRFGRVAVIEQVINDVLPRLYGQVVAENELRVMAQPDVEVTEIPNATGAPGGQLTFVAEVPVIAPFELPSLDDVELEVDTIEVTEEDVESELEELRTRFATLKPIKRKAKKGDFATINMVAKIGDEEIDSVSDVSYEIGSKSMLEGMDKALTGMKADEETTFTTKLAGGEHAGEEAEVTINVTAMKARELPKADDDFAQMVSEFDTIDELREDLKTQAGTRKRADQALQARDRLLDHIIDVVKLELPESVVEEQAKHGLEEGASAKKKKEAKENAIRRISEQVVLEELAAEVKPNIGQQELFDFMMQTAQMNGMDASQMFSDQGQIQFMVAELTRTKALALTLGKVAVKDTEGEAVDLSEFTRDPSAEEFAEAVADEVDESASSASSASAESAE</sequence>
<evidence type="ECO:0000256" key="10">
    <source>
        <dbReference type="ARBA" id="ARBA00029986"/>
    </source>
</evidence>
<dbReference type="GO" id="GO:0003755">
    <property type="term" value="F:peptidyl-prolyl cis-trans isomerase activity"/>
    <property type="evidence" value="ECO:0007669"/>
    <property type="project" value="UniProtKB-UniRule"/>
</dbReference>
<dbReference type="GO" id="GO:0043022">
    <property type="term" value="F:ribosome binding"/>
    <property type="evidence" value="ECO:0007669"/>
    <property type="project" value="TreeGrafter"/>
</dbReference>
<evidence type="ECO:0000313" key="17">
    <source>
        <dbReference type="EMBL" id="EPD30672.1"/>
    </source>
</evidence>
<dbReference type="NCBIfam" id="TIGR00115">
    <property type="entry name" value="tig"/>
    <property type="match status" value="1"/>
</dbReference>
<dbReference type="InterPro" id="IPR005215">
    <property type="entry name" value="Trig_fac"/>
</dbReference>
<keyword evidence="12" id="KW-0175">Coiled coil</keyword>
<feature type="domain" description="Trigger factor ribosome-binding bacterial" evidence="15">
    <location>
        <begin position="1"/>
        <end position="150"/>
    </location>
</feature>
<protein>
    <recommendedName>
        <fullName evidence="4 11">Trigger factor</fullName>
        <shortName evidence="11">TF</shortName>
        <ecNumber evidence="3 11">5.2.1.8</ecNumber>
    </recommendedName>
    <alternativeName>
        <fullName evidence="10 11">PPIase</fullName>
    </alternativeName>
</protein>
<dbReference type="SUPFAM" id="SSF54534">
    <property type="entry name" value="FKBP-like"/>
    <property type="match status" value="1"/>
</dbReference>
<comment type="caution">
    <text evidence="17">The sequence shown here is derived from an EMBL/GenBank/DDBJ whole genome shotgun (WGS) entry which is preliminary data.</text>
</comment>
<dbReference type="OrthoDB" id="9767721at2"/>
<dbReference type="InterPro" id="IPR001179">
    <property type="entry name" value="PPIase_FKBP_dom"/>
</dbReference>
<evidence type="ECO:0000256" key="12">
    <source>
        <dbReference type="SAM" id="Coils"/>
    </source>
</evidence>
<evidence type="ECO:0000256" key="13">
    <source>
        <dbReference type="SAM" id="MobiDB-lite"/>
    </source>
</evidence>
<proteinExistence type="inferred from homology"/>
<dbReference type="GO" id="GO:0044183">
    <property type="term" value="F:protein folding chaperone"/>
    <property type="evidence" value="ECO:0007669"/>
    <property type="project" value="TreeGrafter"/>
</dbReference>
<comment type="function">
    <text evidence="11">Involved in protein export. Acts as a chaperone by maintaining the newly synthesized protein in an open conformation. Functions as a peptidyl-prolyl cis-trans isomerase.</text>
</comment>
<comment type="domain">
    <text evidence="11">Consists of 3 domains; the N-terminus binds the ribosome, the middle domain has PPIase activity, while the C-terminus has intrinsic chaperone activity on its own.</text>
</comment>
<dbReference type="Gene3D" id="3.30.70.1050">
    <property type="entry name" value="Trigger factor ribosome-binding domain"/>
    <property type="match status" value="1"/>
</dbReference>
<keyword evidence="6 11" id="KW-0697">Rotamase</keyword>
<feature type="compositionally biased region" description="Low complexity" evidence="13">
    <location>
        <begin position="436"/>
        <end position="449"/>
    </location>
</feature>
<name>A0A9W5RDY6_9ACTO</name>
<dbReference type="GO" id="GO:0005737">
    <property type="term" value="C:cytoplasm"/>
    <property type="evidence" value="ECO:0007669"/>
    <property type="project" value="UniProtKB-SubCell"/>
</dbReference>
<dbReference type="Proteomes" id="UP000014387">
    <property type="component" value="Unassembled WGS sequence"/>
</dbReference>